<dbReference type="OrthoDB" id="292964at2759"/>
<dbReference type="InterPro" id="IPR001736">
    <property type="entry name" value="PLipase_D/transphosphatidylase"/>
</dbReference>
<dbReference type="PROSITE" id="PS50865">
    <property type="entry name" value="ZF_MYND_2"/>
    <property type="match status" value="1"/>
</dbReference>
<evidence type="ECO:0000256" key="9">
    <source>
        <dbReference type="ARBA" id="ARBA00022833"/>
    </source>
</evidence>
<feature type="domain" description="MYND-type" evidence="15">
    <location>
        <begin position="5"/>
        <end position="42"/>
    </location>
</feature>
<dbReference type="InterPro" id="IPR018200">
    <property type="entry name" value="USP_CS"/>
</dbReference>
<evidence type="ECO:0000259" key="14">
    <source>
        <dbReference type="PROSITE" id="PS50235"/>
    </source>
</evidence>
<comment type="similarity">
    <text evidence="2 11">Belongs to the peptidase C19 family.</text>
</comment>
<dbReference type="PROSITE" id="PS50235">
    <property type="entry name" value="USP_3"/>
    <property type="match status" value="1"/>
</dbReference>
<dbReference type="Pfam" id="PF01753">
    <property type="entry name" value="zf-MYND"/>
    <property type="match status" value="1"/>
</dbReference>
<dbReference type="GO" id="GO:0004843">
    <property type="term" value="F:cysteine-type deubiquitinase activity"/>
    <property type="evidence" value="ECO:0007669"/>
    <property type="project" value="UniProtKB-UniRule"/>
</dbReference>
<dbReference type="SUPFAM" id="SSF56024">
    <property type="entry name" value="Phospholipase D/nuclease"/>
    <property type="match status" value="1"/>
</dbReference>
<dbReference type="GO" id="GO:0008270">
    <property type="term" value="F:zinc ion binding"/>
    <property type="evidence" value="ECO:0007669"/>
    <property type="project" value="UniProtKB-KW"/>
</dbReference>
<dbReference type="GO" id="GO:0005829">
    <property type="term" value="C:cytosol"/>
    <property type="evidence" value="ECO:0007669"/>
    <property type="project" value="TreeGrafter"/>
</dbReference>
<dbReference type="CDD" id="cd09171">
    <property type="entry name" value="PLDc_vPLD6_like"/>
    <property type="match status" value="1"/>
</dbReference>
<evidence type="ECO:0000259" key="13">
    <source>
        <dbReference type="PROSITE" id="PS50035"/>
    </source>
</evidence>
<evidence type="ECO:0000256" key="8">
    <source>
        <dbReference type="ARBA" id="ARBA00022807"/>
    </source>
</evidence>
<dbReference type="Pfam" id="PF02810">
    <property type="entry name" value="SEC-C"/>
    <property type="match status" value="1"/>
</dbReference>
<dbReference type="InterPro" id="IPR025202">
    <property type="entry name" value="PLD-like_dom"/>
</dbReference>
<dbReference type="InterPro" id="IPR038765">
    <property type="entry name" value="Papain-like_cys_pep_sf"/>
</dbReference>
<dbReference type="PROSITE" id="PS01360">
    <property type="entry name" value="ZF_MYND_1"/>
    <property type="match status" value="1"/>
</dbReference>
<evidence type="ECO:0000256" key="5">
    <source>
        <dbReference type="ARBA" id="ARBA00022771"/>
    </source>
</evidence>
<protein>
    <recommendedName>
        <fullName evidence="11">Ubiquitin carboxyl-terminal hydrolase</fullName>
        <ecNumber evidence="11">3.4.19.12</ecNumber>
    </recommendedName>
</protein>
<gene>
    <name evidence="16" type="ORF">PROFUN_05584</name>
</gene>
<keyword evidence="3 11" id="KW-0645">Protease</keyword>
<dbReference type="STRING" id="1890364.A0A2P6N057"/>
<dbReference type="InterPro" id="IPR050164">
    <property type="entry name" value="Peptidase_C19"/>
</dbReference>
<dbReference type="Gene3D" id="6.10.140.2220">
    <property type="match status" value="1"/>
</dbReference>
<dbReference type="InterPro" id="IPR028889">
    <property type="entry name" value="USP"/>
</dbReference>
<evidence type="ECO:0000256" key="12">
    <source>
        <dbReference type="SAM" id="MobiDB-lite"/>
    </source>
</evidence>
<feature type="compositionally biased region" description="Polar residues" evidence="12">
    <location>
        <begin position="395"/>
        <end position="412"/>
    </location>
</feature>
<dbReference type="InterPro" id="IPR004027">
    <property type="entry name" value="SEC_C_motif"/>
</dbReference>
<organism evidence="16 17">
    <name type="scientific">Planoprotostelium fungivorum</name>
    <dbReference type="NCBI Taxonomy" id="1890364"/>
    <lineage>
        <taxon>Eukaryota</taxon>
        <taxon>Amoebozoa</taxon>
        <taxon>Evosea</taxon>
        <taxon>Variosea</taxon>
        <taxon>Cavosteliida</taxon>
        <taxon>Cavosteliaceae</taxon>
        <taxon>Planoprotostelium</taxon>
    </lineage>
</organism>
<reference evidence="16 17" key="1">
    <citation type="journal article" date="2018" name="Genome Biol. Evol.">
        <title>Multiple Roots of Fruiting Body Formation in Amoebozoa.</title>
        <authorList>
            <person name="Hillmann F."/>
            <person name="Forbes G."/>
            <person name="Novohradska S."/>
            <person name="Ferling I."/>
            <person name="Riege K."/>
            <person name="Groth M."/>
            <person name="Westermann M."/>
            <person name="Marz M."/>
            <person name="Spaller T."/>
            <person name="Winckler T."/>
            <person name="Schaap P."/>
            <person name="Glockner G."/>
        </authorList>
    </citation>
    <scope>NUCLEOTIDE SEQUENCE [LARGE SCALE GENOMIC DNA]</scope>
    <source>
        <strain evidence="16 17">Jena</strain>
    </source>
</reference>
<dbReference type="EMBL" id="MDYQ01000269">
    <property type="protein sequence ID" value="PRP77339.1"/>
    <property type="molecule type" value="Genomic_DNA"/>
</dbReference>
<proteinExistence type="inferred from homology"/>
<dbReference type="SUPFAM" id="SSF103642">
    <property type="entry name" value="Sec-C motif"/>
    <property type="match status" value="1"/>
</dbReference>
<dbReference type="InterPro" id="IPR001394">
    <property type="entry name" value="Peptidase_C19_UCH"/>
</dbReference>
<dbReference type="SUPFAM" id="SSF54001">
    <property type="entry name" value="Cysteine proteinases"/>
    <property type="match status" value="1"/>
</dbReference>
<comment type="caution">
    <text evidence="16">The sequence shown here is derived from an EMBL/GenBank/DDBJ whole genome shotgun (WGS) entry which is preliminary data.</text>
</comment>
<dbReference type="GO" id="GO:0006508">
    <property type="term" value="P:proteolysis"/>
    <property type="evidence" value="ECO:0007669"/>
    <property type="project" value="UniProtKB-KW"/>
</dbReference>
<dbReference type="GO" id="GO:0005634">
    <property type="term" value="C:nucleus"/>
    <property type="evidence" value="ECO:0007669"/>
    <property type="project" value="TreeGrafter"/>
</dbReference>
<keyword evidence="8 11" id="KW-0788">Thiol protease</keyword>
<dbReference type="Gene3D" id="3.90.70.10">
    <property type="entry name" value="Cysteine proteinases"/>
    <property type="match status" value="1"/>
</dbReference>
<evidence type="ECO:0000259" key="15">
    <source>
        <dbReference type="PROSITE" id="PS50865"/>
    </source>
</evidence>
<dbReference type="Proteomes" id="UP000241769">
    <property type="component" value="Unassembled WGS sequence"/>
</dbReference>
<accession>A0A2P6N057</accession>
<evidence type="ECO:0000256" key="6">
    <source>
        <dbReference type="ARBA" id="ARBA00022786"/>
    </source>
</evidence>
<dbReference type="Pfam" id="PF13091">
    <property type="entry name" value="PLDc_2"/>
    <property type="match status" value="1"/>
</dbReference>
<keyword evidence="9" id="KW-0862">Zinc</keyword>
<dbReference type="GO" id="GO:0016579">
    <property type="term" value="P:protein deubiquitination"/>
    <property type="evidence" value="ECO:0007669"/>
    <property type="project" value="InterPro"/>
</dbReference>
<sequence>MSGRCIVCNKPASLWCSKCKAVNYCCRDHQVDHWKKGHKTQCMILSSNAGPEYITHSTELSSTDNRKALPTEEWLIQPDRVKKMVTFDPTLGRGIGMSNFGNTCYFNSVLQCYLYTKPLVNYLLNDEHLDRCILTKENKFCLICALKVFLNEIHDRDRPYARPEFLYRNLKNIGDFAWGQQEDAHDFAYAVLNSIQKSLLSNEPSKPSFKQEETSLIYQLFGGYMKSVIKCKRCSHVSSSFESFLDIMVDLTGNVTSLEEGLHNFMKIEELDESKQMSIYEAPNVLCITLKRFDIMQGGCKVNRTVVYRPLLSLSRNMSQNSPDKSTDYELYAVVVHFGSSIFVGHYVAFVKNNGQWYLLDDSCVTHVSESQVLQQNAYMMFYQKTYGRETKTNLSKSSQTQELKISSSSAPTDDVMGNREVNSYSTLYSSMKDHELGDSKRQDAFKMYKDQMKNVGRNDQCPCGSGKKYKNCHQTFVQHTITMSDVQAFLTHTFAEGLEDNHADVTNKFHAIVAQLKPDGQKRIQMRKQIIEAAKTSSGSPPQVLDRVELLNDQLFSYGEYAARNGGQQYALFFPDDPKSYDRFYTLLKSAKKTLDVCVFTITDDRTANEIIKAHQRGVKVRVITDDEKALDLGADISRIIDAGIAVETDNSPFHMHHKFCIVDNAVLLNGSFNWTRSASNSNHENVAVSDTPSLIAAFHTEFDRLWAKFAGTVDSGKKEAAAKVVSQQKARGH</sequence>
<dbReference type="PANTHER" id="PTHR24006:SF758">
    <property type="entry name" value="UBIQUITIN CARBOXYL-TERMINAL HYDROLASE 36"/>
    <property type="match status" value="1"/>
</dbReference>
<name>A0A2P6N057_9EUKA</name>
<keyword evidence="5 10" id="KW-0863">Zinc-finger</keyword>
<comment type="catalytic activity">
    <reaction evidence="1 11">
        <text>Thiol-dependent hydrolysis of ester, thioester, amide, peptide and isopeptide bonds formed by the C-terminal Gly of ubiquitin (a 76-residue protein attached to proteins as an intracellular targeting signal).</text>
        <dbReference type="EC" id="3.4.19.12"/>
    </reaction>
</comment>
<evidence type="ECO:0000256" key="3">
    <source>
        <dbReference type="ARBA" id="ARBA00022670"/>
    </source>
</evidence>
<dbReference type="PROSITE" id="PS00973">
    <property type="entry name" value="USP_2"/>
    <property type="match status" value="1"/>
</dbReference>
<evidence type="ECO:0000256" key="7">
    <source>
        <dbReference type="ARBA" id="ARBA00022801"/>
    </source>
</evidence>
<dbReference type="PANTHER" id="PTHR24006">
    <property type="entry name" value="UBIQUITIN CARBOXYL-TERMINAL HYDROLASE"/>
    <property type="match status" value="1"/>
</dbReference>
<dbReference type="SUPFAM" id="SSF144232">
    <property type="entry name" value="HIT/MYND zinc finger-like"/>
    <property type="match status" value="1"/>
</dbReference>
<feature type="domain" description="PLD phosphodiesterase" evidence="13">
    <location>
        <begin position="653"/>
        <end position="680"/>
    </location>
</feature>
<evidence type="ECO:0000256" key="11">
    <source>
        <dbReference type="RuleBase" id="RU366025"/>
    </source>
</evidence>
<evidence type="ECO:0000256" key="2">
    <source>
        <dbReference type="ARBA" id="ARBA00009085"/>
    </source>
</evidence>
<dbReference type="InterPro" id="IPR002893">
    <property type="entry name" value="Znf_MYND"/>
</dbReference>
<evidence type="ECO:0000313" key="17">
    <source>
        <dbReference type="Proteomes" id="UP000241769"/>
    </source>
</evidence>
<evidence type="ECO:0000256" key="10">
    <source>
        <dbReference type="PROSITE-ProRule" id="PRU00134"/>
    </source>
</evidence>
<keyword evidence="4" id="KW-0479">Metal-binding</keyword>
<dbReference type="Gene3D" id="3.30.870.10">
    <property type="entry name" value="Endonuclease Chain A"/>
    <property type="match status" value="1"/>
</dbReference>
<dbReference type="EC" id="3.4.19.12" evidence="11"/>
<feature type="region of interest" description="Disordered" evidence="12">
    <location>
        <begin position="395"/>
        <end position="417"/>
    </location>
</feature>
<dbReference type="PROSITE" id="PS50035">
    <property type="entry name" value="PLD"/>
    <property type="match status" value="1"/>
</dbReference>
<dbReference type="InParanoid" id="A0A2P6N057"/>
<evidence type="ECO:0000313" key="16">
    <source>
        <dbReference type="EMBL" id="PRP77339.1"/>
    </source>
</evidence>
<feature type="domain" description="USP" evidence="14">
    <location>
        <begin position="95"/>
        <end position="386"/>
    </location>
</feature>
<keyword evidence="6 11" id="KW-0833">Ubl conjugation pathway</keyword>
<keyword evidence="17" id="KW-1185">Reference proteome</keyword>
<dbReference type="AlphaFoldDB" id="A0A2P6N057"/>
<evidence type="ECO:0000256" key="1">
    <source>
        <dbReference type="ARBA" id="ARBA00000707"/>
    </source>
</evidence>
<dbReference type="Pfam" id="PF00443">
    <property type="entry name" value="UCH"/>
    <property type="match status" value="1"/>
</dbReference>
<keyword evidence="7 11" id="KW-0378">Hydrolase</keyword>
<dbReference type="PROSITE" id="PS00972">
    <property type="entry name" value="USP_1"/>
    <property type="match status" value="1"/>
</dbReference>
<evidence type="ECO:0000256" key="4">
    <source>
        <dbReference type="ARBA" id="ARBA00022723"/>
    </source>
</evidence>